<accession>A0AB38LSX1</accession>
<dbReference type="SUPFAM" id="SSF63829">
    <property type="entry name" value="Calcium-dependent phosphotriesterase"/>
    <property type="match status" value="1"/>
</dbReference>
<dbReference type="PANTHER" id="PTHR42060:SF1">
    <property type="entry name" value="NHL REPEAT-CONTAINING PROTEIN"/>
    <property type="match status" value="1"/>
</dbReference>
<dbReference type="InterPro" id="IPR011042">
    <property type="entry name" value="6-blade_b-propeller_TolB-like"/>
</dbReference>
<dbReference type="PANTHER" id="PTHR42060">
    <property type="entry name" value="NHL REPEAT-CONTAINING PROTEIN-RELATED"/>
    <property type="match status" value="1"/>
</dbReference>
<dbReference type="AlphaFoldDB" id="A0AB38LSX1"/>
<sequence length="335" mass="35431">MRFTASSLSIAAWATLAAAIPGKSYCSSPGNASIDSIHQVPKVPNLENLFIRSNGDVLVTSSSSPSLYLLDADHGSAHLLANIPEATGLTGIAELERDVFYVAAANVTGTRPIAIGTNAVWRVDLRKYRAPNGVRTLRTPKVELVARVPSAGLLNGMTRFSPRDDSNLFISDSALGNVIRLNVKTALYETVIENESTAGAVGSFVAVNGLRTFRNHLFFTNQARRSFSRIPFAPSTGLPTGPAELIINGTLGFADDFALSRNAERAWILLNSQNVLLQVDIASKTSNVVLNSTSLEEGSSAAVVPDVEGCPSLYVTGSTPTGGVSVGALFEINLL</sequence>
<organism evidence="2 3">
    <name type="scientific">Aureobasidium pullulans</name>
    <name type="common">Black yeast</name>
    <name type="synonym">Pullularia pullulans</name>
    <dbReference type="NCBI Taxonomy" id="5580"/>
    <lineage>
        <taxon>Eukaryota</taxon>
        <taxon>Fungi</taxon>
        <taxon>Dikarya</taxon>
        <taxon>Ascomycota</taxon>
        <taxon>Pezizomycotina</taxon>
        <taxon>Dothideomycetes</taxon>
        <taxon>Dothideomycetidae</taxon>
        <taxon>Dothideales</taxon>
        <taxon>Saccotheciaceae</taxon>
        <taxon>Aureobasidium</taxon>
    </lineage>
</organism>
<dbReference type="Proteomes" id="UP000305064">
    <property type="component" value="Unassembled WGS sequence"/>
</dbReference>
<protein>
    <submittedName>
        <fullName evidence="2">Uncharacterized protein</fullName>
    </submittedName>
</protein>
<reference evidence="2 3" key="1">
    <citation type="submission" date="2018-10" db="EMBL/GenBank/DDBJ databases">
        <title>Fifty Aureobasidium pullulans genomes reveal a recombining polyextremotolerant generalist.</title>
        <authorList>
            <person name="Gostincar C."/>
            <person name="Turk M."/>
            <person name="Zajc J."/>
            <person name="Gunde-Cimerman N."/>
        </authorList>
    </citation>
    <scope>NUCLEOTIDE SEQUENCE [LARGE SCALE GENOMIC DNA]</scope>
    <source>
        <strain evidence="2 3">EXF-4256</strain>
    </source>
</reference>
<evidence type="ECO:0000256" key="1">
    <source>
        <dbReference type="SAM" id="SignalP"/>
    </source>
</evidence>
<evidence type="ECO:0000313" key="3">
    <source>
        <dbReference type="Proteomes" id="UP000305064"/>
    </source>
</evidence>
<evidence type="ECO:0000313" key="2">
    <source>
        <dbReference type="EMBL" id="THY71339.1"/>
    </source>
</evidence>
<name>A0AB38LSX1_AURPU</name>
<dbReference type="InterPro" id="IPR052998">
    <property type="entry name" value="Hetero-Diels-Alderase-like"/>
</dbReference>
<dbReference type="Gene3D" id="2.120.10.30">
    <property type="entry name" value="TolB, C-terminal domain"/>
    <property type="match status" value="1"/>
</dbReference>
<proteinExistence type="predicted"/>
<feature type="chain" id="PRO_5044236304" evidence="1">
    <location>
        <begin position="20"/>
        <end position="335"/>
    </location>
</feature>
<dbReference type="EMBL" id="QZBJ01000060">
    <property type="protein sequence ID" value="THY71339.1"/>
    <property type="molecule type" value="Genomic_DNA"/>
</dbReference>
<comment type="caution">
    <text evidence="2">The sequence shown here is derived from an EMBL/GenBank/DDBJ whole genome shotgun (WGS) entry which is preliminary data.</text>
</comment>
<feature type="signal peptide" evidence="1">
    <location>
        <begin position="1"/>
        <end position="19"/>
    </location>
</feature>
<gene>
    <name evidence="2" type="ORF">D6C94_07741</name>
</gene>
<keyword evidence="1" id="KW-0732">Signal</keyword>